<dbReference type="Proteomes" id="UP001595773">
    <property type="component" value="Unassembled WGS sequence"/>
</dbReference>
<dbReference type="RefSeq" id="WP_230068243.1">
    <property type="nucleotide sequence ID" value="NZ_BAABLL010000017.1"/>
</dbReference>
<evidence type="ECO:0000313" key="2">
    <source>
        <dbReference type="Proteomes" id="UP001595773"/>
    </source>
</evidence>
<gene>
    <name evidence="1" type="ORF">ACFOW9_16745</name>
</gene>
<accession>A0ABV8R5I7</accession>
<proteinExistence type="predicted"/>
<keyword evidence="2" id="KW-1185">Reference proteome</keyword>
<dbReference type="EMBL" id="JBHSCQ010000024">
    <property type="protein sequence ID" value="MFC4267257.1"/>
    <property type="molecule type" value="Genomic_DNA"/>
</dbReference>
<organism evidence="1 2">
    <name type="scientific">Arthrobacter cryoconiti</name>
    <dbReference type="NCBI Taxonomy" id="748907"/>
    <lineage>
        <taxon>Bacteria</taxon>
        <taxon>Bacillati</taxon>
        <taxon>Actinomycetota</taxon>
        <taxon>Actinomycetes</taxon>
        <taxon>Micrococcales</taxon>
        <taxon>Micrococcaceae</taxon>
        <taxon>Arthrobacter</taxon>
    </lineage>
</organism>
<reference evidence="2" key="1">
    <citation type="journal article" date="2019" name="Int. J. Syst. Evol. Microbiol.">
        <title>The Global Catalogue of Microorganisms (GCM) 10K type strain sequencing project: providing services to taxonomists for standard genome sequencing and annotation.</title>
        <authorList>
            <consortium name="The Broad Institute Genomics Platform"/>
            <consortium name="The Broad Institute Genome Sequencing Center for Infectious Disease"/>
            <person name="Wu L."/>
            <person name="Ma J."/>
        </authorList>
    </citation>
    <scope>NUCLEOTIDE SEQUENCE [LARGE SCALE GENOMIC DNA]</scope>
    <source>
        <strain evidence="2">CGMCC 1.10698</strain>
    </source>
</reference>
<comment type="caution">
    <text evidence="1">The sequence shown here is derived from an EMBL/GenBank/DDBJ whole genome shotgun (WGS) entry which is preliminary data.</text>
</comment>
<protein>
    <submittedName>
        <fullName evidence="1">Uncharacterized protein</fullName>
    </submittedName>
</protein>
<evidence type="ECO:0000313" key="1">
    <source>
        <dbReference type="EMBL" id="MFC4267257.1"/>
    </source>
</evidence>
<sequence length="65" mass="7141">MAHRFTFTVEVSTERTEGKFASREDQAQAILEELEGADPSEISGIGADGDSTYEIVNWEVTSDDT</sequence>
<name>A0ABV8R5I7_9MICC</name>